<comment type="caution">
    <text evidence="2">The sequence shown here is derived from an EMBL/GenBank/DDBJ whole genome shotgun (WGS) entry which is preliminary data.</text>
</comment>
<evidence type="ECO:0000313" key="3">
    <source>
        <dbReference type="Proteomes" id="UP000278632"/>
    </source>
</evidence>
<name>A0A3N0BIR8_9ACTN</name>
<dbReference type="CDD" id="cd02440">
    <property type="entry name" value="AdoMet_MTases"/>
    <property type="match status" value="1"/>
</dbReference>
<dbReference type="AlphaFoldDB" id="A0A3N0BIR8"/>
<dbReference type="OrthoDB" id="9805171at2"/>
<keyword evidence="2" id="KW-0489">Methyltransferase</keyword>
<dbReference type="EMBL" id="QICD01000003">
    <property type="protein sequence ID" value="RNL48093.1"/>
    <property type="molecule type" value="Genomic_DNA"/>
</dbReference>
<evidence type="ECO:0000313" key="2">
    <source>
        <dbReference type="EMBL" id="RNL48093.1"/>
    </source>
</evidence>
<accession>A0A3N0BIR8</accession>
<organism evidence="2 3">
    <name type="scientific">Paraeggerthella hongkongensis</name>
    <dbReference type="NCBI Taxonomy" id="230658"/>
    <lineage>
        <taxon>Bacteria</taxon>
        <taxon>Bacillati</taxon>
        <taxon>Actinomycetota</taxon>
        <taxon>Coriobacteriia</taxon>
        <taxon>Eggerthellales</taxon>
        <taxon>Eggerthellaceae</taxon>
        <taxon>Paraeggerthella</taxon>
    </lineage>
</organism>
<protein>
    <submittedName>
        <fullName evidence="2">Class I SAM-dependent methyltransferase</fullName>
    </submittedName>
</protein>
<evidence type="ECO:0000259" key="1">
    <source>
        <dbReference type="Pfam" id="PF13847"/>
    </source>
</evidence>
<proteinExistence type="predicted"/>
<dbReference type="GO" id="GO:0008168">
    <property type="term" value="F:methyltransferase activity"/>
    <property type="evidence" value="ECO:0007669"/>
    <property type="project" value="UniProtKB-KW"/>
</dbReference>
<dbReference type="Pfam" id="PF13847">
    <property type="entry name" value="Methyltransf_31"/>
    <property type="match status" value="1"/>
</dbReference>
<dbReference type="SUPFAM" id="SSF53335">
    <property type="entry name" value="S-adenosyl-L-methionine-dependent methyltransferases"/>
    <property type="match status" value="1"/>
</dbReference>
<gene>
    <name evidence="2" type="ORF">DMP08_02750</name>
</gene>
<keyword evidence="3" id="KW-1185">Reference proteome</keyword>
<dbReference type="Gene3D" id="3.40.50.150">
    <property type="entry name" value="Vaccinia Virus protein VP39"/>
    <property type="match status" value="1"/>
</dbReference>
<dbReference type="InterPro" id="IPR025714">
    <property type="entry name" value="Methyltranfer_dom"/>
</dbReference>
<dbReference type="Proteomes" id="UP000278632">
    <property type="component" value="Unassembled WGS sequence"/>
</dbReference>
<feature type="domain" description="Methyltransferase" evidence="1">
    <location>
        <begin position="57"/>
        <end position="210"/>
    </location>
</feature>
<dbReference type="RefSeq" id="WP_123191471.1">
    <property type="nucleotide sequence ID" value="NZ_QICD01000003.1"/>
</dbReference>
<keyword evidence="2" id="KW-0808">Transferase</keyword>
<dbReference type="GO" id="GO:0032259">
    <property type="term" value="P:methylation"/>
    <property type="evidence" value="ECO:0007669"/>
    <property type="project" value="UniProtKB-KW"/>
</dbReference>
<reference evidence="3" key="1">
    <citation type="submission" date="2018-05" db="EMBL/GenBank/DDBJ databases">
        <title>Genome Sequencing of selected type strains of the family Eggerthellaceae.</title>
        <authorList>
            <person name="Danylec N."/>
            <person name="Stoll D.A."/>
            <person name="Doetsch A."/>
            <person name="Huch M."/>
        </authorList>
    </citation>
    <scope>NUCLEOTIDE SEQUENCE [LARGE SCALE GENOMIC DNA]</scope>
    <source>
        <strain evidence="3">DSM 16106</strain>
    </source>
</reference>
<dbReference type="InterPro" id="IPR029063">
    <property type="entry name" value="SAM-dependent_MTases_sf"/>
</dbReference>
<sequence length="248" mass="26909">MLQEPKTIDELVGLLDSLGVETRERSEDQLSEERYYAALPRQGYSARCEMALPGDLSGKRVLDLMCRSGKGAYKIADLVGPDGFVLGIDPDEDRIGRARELAPCNHPQGDDWRRTLAFSQGCPEDLRSAGVKDATFDVVVVNSSLNLVRDLSSVLCEIVRALAPGGFLYHAGVFAESPLPKEPMGELAARGNVFGAARTKRTFERAVREAGFSTCVFAPGDGVVPSGFEFTPELVNRRFQASVVRAGV</sequence>